<dbReference type="OrthoDB" id="10063284at2759"/>
<dbReference type="AlphaFoldDB" id="A0A8X6HJ67"/>
<comment type="caution">
    <text evidence="1">The sequence shown here is derived from an EMBL/GenBank/DDBJ whole genome shotgun (WGS) entry which is preliminary data.</text>
</comment>
<reference evidence="1" key="1">
    <citation type="submission" date="2020-07" db="EMBL/GenBank/DDBJ databases">
        <title>Multicomponent nature underlies the extraordinary mechanical properties of spider dragline silk.</title>
        <authorList>
            <person name="Kono N."/>
            <person name="Nakamura H."/>
            <person name="Mori M."/>
            <person name="Yoshida Y."/>
            <person name="Ohtoshi R."/>
            <person name="Malay A.D."/>
            <person name="Moran D.A.P."/>
            <person name="Tomita M."/>
            <person name="Numata K."/>
            <person name="Arakawa K."/>
        </authorList>
    </citation>
    <scope>NUCLEOTIDE SEQUENCE</scope>
</reference>
<accession>A0A8X6HJ67</accession>
<gene>
    <name evidence="1" type="ORF">TNCT_176061</name>
</gene>
<sequence>MNALYECYEASHKAQGMEEATLNLFEELKLDLKNWRGQSYEKAPNMSGVFSGLQSIIRGEKMSLLSSYHVQLIP</sequence>
<dbReference type="EMBL" id="BMAO01011655">
    <property type="protein sequence ID" value="GFQ75392.1"/>
    <property type="molecule type" value="Genomic_DNA"/>
</dbReference>
<protein>
    <submittedName>
        <fullName evidence="1">Uncharacterized protein</fullName>
    </submittedName>
</protein>
<keyword evidence="2" id="KW-1185">Reference proteome</keyword>
<proteinExistence type="predicted"/>
<name>A0A8X6HJ67_TRICU</name>
<evidence type="ECO:0000313" key="2">
    <source>
        <dbReference type="Proteomes" id="UP000887116"/>
    </source>
</evidence>
<evidence type="ECO:0000313" key="1">
    <source>
        <dbReference type="EMBL" id="GFQ75392.1"/>
    </source>
</evidence>
<dbReference type="Proteomes" id="UP000887116">
    <property type="component" value="Unassembled WGS sequence"/>
</dbReference>
<organism evidence="1 2">
    <name type="scientific">Trichonephila clavata</name>
    <name type="common">Joro spider</name>
    <name type="synonym">Nephila clavata</name>
    <dbReference type="NCBI Taxonomy" id="2740835"/>
    <lineage>
        <taxon>Eukaryota</taxon>
        <taxon>Metazoa</taxon>
        <taxon>Ecdysozoa</taxon>
        <taxon>Arthropoda</taxon>
        <taxon>Chelicerata</taxon>
        <taxon>Arachnida</taxon>
        <taxon>Araneae</taxon>
        <taxon>Araneomorphae</taxon>
        <taxon>Entelegynae</taxon>
        <taxon>Araneoidea</taxon>
        <taxon>Nephilidae</taxon>
        <taxon>Trichonephila</taxon>
    </lineage>
</organism>